<gene>
    <name evidence="3" type="ORF">EF294_14510</name>
</gene>
<dbReference type="RefSeq" id="WP_123931248.1">
    <property type="nucleotide sequence ID" value="NZ_JBPSDP010000010.1"/>
</dbReference>
<dbReference type="InterPro" id="IPR051209">
    <property type="entry name" value="FAD-bind_Monooxygenase_sf"/>
</dbReference>
<keyword evidence="2" id="KW-0812">Transmembrane</keyword>
<keyword evidence="2" id="KW-0472">Membrane</keyword>
<dbReference type="Proteomes" id="UP000267536">
    <property type="component" value="Unassembled WGS sequence"/>
</dbReference>
<evidence type="ECO:0000256" key="2">
    <source>
        <dbReference type="SAM" id="Phobius"/>
    </source>
</evidence>
<feature type="region of interest" description="Disordered" evidence="1">
    <location>
        <begin position="491"/>
        <end position="511"/>
    </location>
</feature>
<proteinExistence type="predicted"/>
<dbReference type="AlphaFoldDB" id="A0A3N4GIN3"/>
<dbReference type="Gene3D" id="3.50.50.60">
    <property type="entry name" value="FAD/NAD(P)-binding domain"/>
    <property type="match status" value="2"/>
</dbReference>
<feature type="transmembrane region" description="Helical" evidence="2">
    <location>
        <begin position="12"/>
        <end position="30"/>
    </location>
</feature>
<dbReference type="PANTHER" id="PTHR42877:SF4">
    <property type="entry name" value="FAD_NAD(P)-BINDING DOMAIN-CONTAINING PROTEIN-RELATED"/>
    <property type="match status" value="1"/>
</dbReference>
<dbReference type="SUPFAM" id="SSF51905">
    <property type="entry name" value="FAD/NAD(P)-binding domain"/>
    <property type="match status" value="1"/>
</dbReference>
<dbReference type="PRINTS" id="PR00411">
    <property type="entry name" value="PNDRDTASEI"/>
</dbReference>
<comment type="caution">
    <text evidence="3">The sequence shown here is derived from an EMBL/GenBank/DDBJ whole genome shotgun (WGS) entry which is preliminary data.</text>
</comment>
<sequence length="511" mass="57427">MTPTPRQEKREPEIVIIGAGIAGITMAYTLQGAGYSRFRVLEKGSDVGGVWYWNRYPGLTCDVPSQLYQFGFAPKADWSSIWAPGPEIQRYHRDVVDKFGLDEHIQLNTTVVSADFDDASALWTVVTDTGETILADFVICATGVLHNPAYPNIPGLAEFKGKVVHTARWDESLDVDGARIAVIGTGSTGVQVVSALQQPARSLTHFVRSPQWVLWAPMHLRQPKLVSRILERSPGLHAWIYAMSLKASAVLPDVILNDTWRRRAVQKYARLCLRRQVQDRQLRESLTPDYEPLCKRQVVSGTYYRALRSANTELVTTDIARVTEEGIQTVDGREFPLDIIVLATGFRAHDYMRPMRITGREGRQLDEIWADGPRAYRMTAIPGLPNLFTVLGPNSPTGSISLQYSAEVTSRYILSWLDKFRVGEISTTEVTEEATEEFNREVNSAAKTTVWNSGCNSWYFTDSGNIDLWPFTRSKLTEMLTQPNESHFRVTRRQEEREAAGGINLASQRKG</sequence>
<name>A0A3N4GIN3_9ACTN</name>
<evidence type="ECO:0000313" key="4">
    <source>
        <dbReference type="Proteomes" id="UP000267536"/>
    </source>
</evidence>
<accession>A0A3N4GIN3</accession>
<protein>
    <submittedName>
        <fullName evidence="3">NAD(P)/FAD-dependent oxidoreductase</fullName>
    </submittedName>
</protein>
<keyword evidence="4" id="KW-1185">Reference proteome</keyword>
<evidence type="ECO:0000256" key="1">
    <source>
        <dbReference type="SAM" id="MobiDB-lite"/>
    </source>
</evidence>
<keyword evidence="2" id="KW-1133">Transmembrane helix</keyword>
<dbReference type="PANTHER" id="PTHR42877">
    <property type="entry name" value="L-ORNITHINE N(5)-MONOOXYGENASE-RELATED"/>
    <property type="match status" value="1"/>
</dbReference>
<dbReference type="EMBL" id="RKMH01000010">
    <property type="protein sequence ID" value="RPA59031.1"/>
    <property type="molecule type" value="Genomic_DNA"/>
</dbReference>
<dbReference type="InterPro" id="IPR036188">
    <property type="entry name" value="FAD/NAD-bd_sf"/>
</dbReference>
<dbReference type="Pfam" id="PF13738">
    <property type="entry name" value="Pyr_redox_3"/>
    <property type="match status" value="1"/>
</dbReference>
<dbReference type="PRINTS" id="PR00368">
    <property type="entry name" value="FADPNR"/>
</dbReference>
<reference evidence="3 4" key="1">
    <citation type="submission" date="2018-11" db="EMBL/GenBank/DDBJ databases">
        <title>Draft genome sequence of Gordonia sp. RS15-1S isolated from rice stems.</title>
        <authorList>
            <person name="Muangham S."/>
        </authorList>
    </citation>
    <scope>NUCLEOTIDE SEQUENCE [LARGE SCALE GENOMIC DNA]</scope>
    <source>
        <strain evidence="3 4">RS15-1S</strain>
    </source>
</reference>
<organism evidence="3 4">
    <name type="scientific">Gordonia oryzae</name>
    <dbReference type="NCBI Taxonomy" id="2487349"/>
    <lineage>
        <taxon>Bacteria</taxon>
        <taxon>Bacillati</taxon>
        <taxon>Actinomycetota</taxon>
        <taxon>Actinomycetes</taxon>
        <taxon>Mycobacteriales</taxon>
        <taxon>Gordoniaceae</taxon>
        <taxon>Gordonia</taxon>
    </lineage>
</organism>
<evidence type="ECO:0000313" key="3">
    <source>
        <dbReference type="EMBL" id="RPA59031.1"/>
    </source>
</evidence>
<dbReference type="OrthoDB" id="5168853at2"/>